<evidence type="ECO:0000313" key="1">
    <source>
        <dbReference type="EMBL" id="ASB39762.1"/>
    </source>
</evidence>
<organism evidence="1 2">
    <name type="scientific">Acutalibacter muris</name>
    <dbReference type="NCBI Taxonomy" id="1796620"/>
    <lineage>
        <taxon>Bacteria</taxon>
        <taxon>Bacillati</taxon>
        <taxon>Bacillota</taxon>
        <taxon>Clostridia</taxon>
        <taxon>Eubacteriales</taxon>
        <taxon>Acutalibacteraceae</taxon>
        <taxon>Acutalibacter</taxon>
    </lineage>
</organism>
<reference evidence="2" key="1">
    <citation type="submission" date="2017-05" db="EMBL/GenBank/DDBJ databases">
        <title>Improved OligoMM genomes.</title>
        <authorList>
            <person name="Garzetti D."/>
        </authorList>
    </citation>
    <scope>NUCLEOTIDE SEQUENCE [LARGE SCALE GENOMIC DNA]</scope>
    <source>
        <strain evidence="2">KB18</strain>
    </source>
</reference>
<sequence>MQAKRKIPIERLLESYEVALTQTGYSTTTKLLLVKRTELMIRRHLNVGLAYFDQTIINRYMGEIDDKHFKGNMQKKHYERTKLEIDRFVSYVCTGRIDSLSSTLRGARLPSATFGG</sequence>
<proteinExistence type="predicted"/>
<name>A0ABM6L3D0_9FIRM</name>
<gene>
    <name evidence="1" type="ORF">ADH66_03285</name>
</gene>
<dbReference type="RefSeq" id="WP_066535722.1">
    <property type="nucleotide sequence ID" value="NZ_CP065321.1"/>
</dbReference>
<accession>A0ABM6L3D0</accession>
<evidence type="ECO:0000313" key="2">
    <source>
        <dbReference type="Proteomes" id="UP000196710"/>
    </source>
</evidence>
<evidence type="ECO:0008006" key="3">
    <source>
        <dbReference type="Google" id="ProtNLM"/>
    </source>
</evidence>
<dbReference type="Proteomes" id="UP000196710">
    <property type="component" value="Chromosome"/>
</dbReference>
<dbReference type="EMBL" id="CP021422">
    <property type="protein sequence ID" value="ASB39762.1"/>
    <property type="molecule type" value="Genomic_DNA"/>
</dbReference>
<protein>
    <recommendedName>
        <fullName evidence="3">Integrase SAM-like N-terminal domain-containing protein</fullName>
    </recommendedName>
</protein>
<keyword evidence="2" id="KW-1185">Reference proteome</keyword>